<dbReference type="AlphaFoldDB" id="A0A430KW86"/>
<evidence type="ECO:0000256" key="3">
    <source>
        <dbReference type="PIRNR" id="PIRNR006223"/>
    </source>
</evidence>
<sequence>MTDDNHEPSYLQVNGQTIPVDPEGYLRHLEDWNDAVAEQLAQEEGITLSEAHWEVLQVLRQFYQQFEMSPAMRPLIKAISAQLGSDKGKSIYLMSLFPGSPAKLASKIAGLPKPTNCL</sequence>
<proteinExistence type="inferred from homology"/>
<dbReference type="Gene3D" id="1.10.10.370">
    <property type="entry name" value="DsrC-like protein, C-terminal domain"/>
    <property type="match status" value="1"/>
</dbReference>
<dbReference type="Pfam" id="PF04358">
    <property type="entry name" value="DsrC"/>
    <property type="match status" value="1"/>
</dbReference>
<keyword evidence="2" id="KW-0963">Cytoplasm</keyword>
<dbReference type="Gene3D" id="3.30.1420.10">
    <property type="match status" value="1"/>
</dbReference>
<evidence type="ECO:0000256" key="4">
    <source>
        <dbReference type="PIRSR" id="PIRSR006223-50"/>
    </source>
</evidence>
<dbReference type="InterPro" id="IPR042072">
    <property type="entry name" value="DsrC-like_C"/>
</dbReference>
<comment type="similarity">
    <text evidence="3">Belongs to the dsrC/tusE family.</text>
</comment>
<evidence type="ECO:0000313" key="5">
    <source>
        <dbReference type="EMBL" id="RTE67775.1"/>
    </source>
</evidence>
<dbReference type="GO" id="GO:0016740">
    <property type="term" value="F:transferase activity"/>
    <property type="evidence" value="ECO:0007669"/>
    <property type="project" value="UniProtKB-KW"/>
</dbReference>
<dbReference type="EMBL" id="RQXW01000001">
    <property type="protein sequence ID" value="RTE67775.1"/>
    <property type="molecule type" value="Genomic_DNA"/>
</dbReference>
<dbReference type="EC" id="2.8.1.-" evidence="3"/>
<organism evidence="5 6">
    <name type="scientific">Amphritea opalescens</name>
    <dbReference type="NCBI Taxonomy" id="2490544"/>
    <lineage>
        <taxon>Bacteria</taxon>
        <taxon>Pseudomonadati</taxon>
        <taxon>Pseudomonadota</taxon>
        <taxon>Gammaproteobacteria</taxon>
        <taxon>Oceanospirillales</taxon>
        <taxon>Oceanospirillaceae</taxon>
        <taxon>Amphritea</taxon>
    </lineage>
</organism>
<evidence type="ECO:0000256" key="2">
    <source>
        <dbReference type="ARBA" id="ARBA00022490"/>
    </source>
</evidence>
<keyword evidence="6" id="KW-1185">Reference proteome</keyword>
<reference evidence="5 6" key="1">
    <citation type="submission" date="2018-11" db="EMBL/GenBank/DDBJ databases">
        <title>The draft genome sequence of Amphritea opalescens ANRC-JH13T.</title>
        <authorList>
            <person name="Fang Z."/>
            <person name="Zhang Y."/>
            <person name="Han X."/>
        </authorList>
    </citation>
    <scope>NUCLEOTIDE SEQUENCE [LARGE SCALE GENOMIC DNA]</scope>
    <source>
        <strain evidence="5 6">ANRC-JH13</strain>
    </source>
</reference>
<feature type="active site" description="Cysteine persulfide intermediate" evidence="4">
    <location>
        <position position="117"/>
    </location>
</feature>
<keyword evidence="3" id="KW-0808">Transferase</keyword>
<evidence type="ECO:0000256" key="1">
    <source>
        <dbReference type="ARBA" id="ARBA00004496"/>
    </source>
</evidence>
<dbReference type="GO" id="GO:0002143">
    <property type="term" value="P:tRNA wobble position uridine thiolation"/>
    <property type="evidence" value="ECO:0007669"/>
    <property type="project" value="TreeGrafter"/>
</dbReference>
<dbReference type="InterPro" id="IPR043163">
    <property type="entry name" value="DsrC-like_N"/>
</dbReference>
<comment type="caution">
    <text evidence="5">The sequence shown here is derived from an EMBL/GenBank/DDBJ whole genome shotgun (WGS) entry which is preliminary data.</text>
</comment>
<comment type="subcellular location">
    <subcellularLocation>
        <location evidence="1">Cytoplasm</location>
    </subcellularLocation>
</comment>
<gene>
    <name evidence="5" type="primary">tusE</name>
    <name evidence="5" type="ORF">EH243_02170</name>
</gene>
<dbReference type="Proteomes" id="UP000283087">
    <property type="component" value="Unassembled WGS sequence"/>
</dbReference>
<comment type="function">
    <text evidence="3">Part of a sulfur-relay system.</text>
</comment>
<evidence type="ECO:0000313" key="6">
    <source>
        <dbReference type="Proteomes" id="UP000283087"/>
    </source>
</evidence>
<dbReference type="RefSeq" id="WP_126156985.1">
    <property type="nucleotide sequence ID" value="NZ_RQXW01000001.1"/>
</dbReference>
<dbReference type="SUPFAM" id="SSF69721">
    <property type="entry name" value="DsrC, the gamma subunit of dissimilatory sulfite reductase"/>
    <property type="match status" value="1"/>
</dbReference>
<protein>
    <recommendedName>
        <fullName evidence="3">Sulfurtransferase</fullName>
        <ecNumber evidence="3">2.8.1.-</ecNumber>
    </recommendedName>
</protein>
<dbReference type="PANTHER" id="PTHR37010">
    <property type="entry name" value="SULFURTRANSFERASE TUSE"/>
    <property type="match status" value="1"/>
</dbReference>
<dbReference type="InterPro" id="IPR025526">
    <property type="entry name" value="DsrC-like_dom_sf"/>
</dbReference>
<dbReference type="PANTHER" id="PTHR37010:SF1">
    <property type="entry name" value="SULFURTRANSFERASE TUSE"/>
    <property type="match status" value="1"/>
</dbReference>
<name>A0A430KW86_9GAMM</name>
<dbReference type="PIRSF" id="PIRSF006223">
    <property type="entry name" value="DsrC_TusE"/>
    <property type="match status" value="1"/>
</dbReference>
<accession>A0A430KW86</accession>
<dbReference type="OrthoDB" id="9786347at2"/>
<dbReference type="GO" id="GO:0005737">
    <property type="term" value="C:cytoplasm"/>
    <property type="evidence" value="ECO:0007669"/>
    <property type="project" value="UniProtKB-SubCell"/>
</dbReference>
<dbReference type="GO" id="GO:0097163">
    <property type="term" value="F:sulfur carrier activity"/>
    <property type="evidence" value="ECO:0007669"/>
    <property type="project" value="TreeGrafter"/>
</dbReference>
<dbReference type="NCBIfam" id="TIGR03342">
    <property type="entry name" value="dsrC_tusE_dsvC"/>
    <property type="match status" value="1"/>
</dbReference>
<dbReference type="InterPro" id="IPR007453">
    <property type="entry name" value="DsrC/TusE"/>
</dbReference>